<dbReference type="InterPro" id="IPR050736">
    <property type="entry name" value="Sensor_HK_Regulatory"/>
</dbReference>
<dbReference type="CDD" id="cd00082">
    <property type="entry name" value="HisKA"/>
    <property type="match status" value="1"/>
</dbReference>
<evidence type="ECO:0000256" key="5">
    <source>
        <dbReference type="ARBA" id="ARBA00022777"/>
    </source>
</evidence>
<name>A0A9D1UET4_9FIRM</name>
<dbReference type="Pfam" id="PF00512">
    <property type="entry name" value="HisKA"/>
    <property type="match status" value="1"/>
</dbReference>
<keyword evidence="3" id="KW-0597">Phosphoprotein</keyword>
<keyword evidence="4" id="KW-0808">Transferase</keyword>
<accession>A0A9D1UET4</accession>
<dbReference type="SMART" id="SM00388">
    <property type="entry name" value="HisKA"/>
    <property type="match status" value="1"/>
</dbReference>
<dbReference type="InterPro" id="IPR003594">
    <property type="entry name" value="HATPase_dom"/>
</dbReference>
<comment type="catalytic activity">
    <reaction evidence="1">
        <text>ATP + protein L-histidine = ADP + protein N-phospho-L-histidine.</text>
        <dbReference type="EC" id="2.7.13.3"/>
    </reaction>
</comment>
<evidence type="ECO:0000256" key="7">
    <source>
        <dbReference type="SAM" id="Coils"/>
    </source>
</evidence>
<dbReference type="AlphaFoldDB" id="A0A9D1UET4"/>
<organism evidence="9 10">
    <name type="scientific">Candidatus Dorea gallistercoris</name>
    <dbReference type="NCBI Taxonomy" id="2838542"/>
    <lineage>
        <taxon>Bacteria</taxon>
        <taxon>Bacillati</taxon>
        <taxon>Bacillota</taxon>
        <taxon>Clostridia</taxon>
        <taxon>Lachnospirales</taxon>
        <taxon>Lachnospiraceae</taxon>
        <taxon>Dorea</taxon>
    </lineage>
</organism>
<sequence length="310" mass="35948">MDMVIGFLAGLAAGGAAMLWYQKWMRRKELRKAVRMTEDILSGKKLKAVTAGEELLLARMEHQLIRVQEMLEGRRKEAERSRDEIQKLISEIAHQMRTPLANIESYTGFLREDLKEKREGEPWDQETDRQYVSALEESERKLHFLVESFVKMARLEQRVIQVRKEEADLVKTVQNTFGQIQNRAEEKEIRFDITLPDRLVCRHDPNWLGEAVFNILDNAVKYSSPGGRVEVVVRHSEMYRKLMVRDYGIGIDPGEEGNIFQRFYRGRRVTSQEGFGIGLYLAREIVDQHGGFLTARRMEPGLLLELNLPG</sequence>
<dbReference type="EC" id="2.7.13.3" evidence="2"/>
<proteinExistence type="predicted"/>
<dbReference type="SUPFAM" id="SSF47384">
    <property type="entry name" value="Homodimeric domain of signal transducing histidine kinase"/>
    <property type="match status" value="1"/>
</dbReference>
<dbReference type="EMBL" id="DXGF01000124">
    <property type="protein sequence ID" value="HIW83986.1"/>
    <property type="molecule type" value="Genomic_DNA"/>
</dbReference>
<dbReference type="PANTHER" id="PTHR43711">
    <property type="entry name" value="TWO-COMPONENT HISTIDINE KINASE"/>
    <property type="match status" value="1"/>
</dbReference>
<evidence type="ECO:0000256" key="3">
    <source>
        <dbReference type="ARBA" id="ARBA00022553"/>
    </source>
</evidence>
<keyword evidence="6" id="KW-0902">Two-component regulatory system</keyword>
<dbReference type="CDD" id="cd00075">
    <property type="entry name" value="HATPase"/>
    <property type="match status" value="1"/>
</dbReference>
<evidence type="ECO:0000256" key="1">
    <source>
        <dbReference type="ARBA" id="ARBA00000085"/>
    </source>
</evidence>
<evidence type="ECO:0000313" key="10">
    <source>
        <dbReference type="Proteomes" id="UP000824263"/>
    </source>
</evidence>
<dbReference type="InterPro" id="IPR036097">
    <property type="entry name" value="HisK_dim/P_sf"/>
</dbReference>
<dbReference type="SUPFAM" id="SSF55874">
    <property type="entry name" value="ATPase domain of HSP90 chaperone/DNA topoisomerase II/histidine kinase"/>
    <property type="match status" value="1"/>
</dbReference>
<dbReference type="PRINTS" id="PR00344">
    <property type="entry name" value="BCTRLSENSOR"/>
</dbReference>
<dbReference type="InterPro" id="IPR004358">
    <property type="entry name" value="Sig_transdc_His_kin-like_C"/>
</dbReference>
<evidence type="ECO:0000259" key="8">
    <source>
        <dbReference type="PROSITE" id="PS50109"/>
    </source>
</evidence>
<dbReference type="Proteomes" id="UP000824263">
    <property type="component" value="Unassembled WGS sequence"/>
</dbReference>
<reference evidence="9" key="1">
    <citation type="journal article" date="2021" name="PeerJ">
        <title>Extensive microbial diversity within the chicken gut microbiome revealed by metagenomics and culture.</title>
        <authorList>
            <person name="Gilroy R."/>
            <person name="Ravi A."/>
            <person name="Getino M."/>
            <person name="Pursley I."/>
            <person name="Horton D.L."/>
            <person name="Alikhan N.F."/>
            <person name="Baker D."/>
            <person name="Gharbi K."/>
            <person name="Hall N."/>
            <person name="Watson M."/>
            <person name="Adriaenssens E.M."/>
            <person name="Foster-Nyarko E."/>
            <person name="Jarju S."/>
            <person name="Secka A."/>
            <person name="Antonio M."/>
            <person name="Oren A."/>
            <person name="Chaudhuri R.R."/>
            <person name="La Ragione R."/>
            <person name="Hildebrand F."/>
            <person name="Pallen M.J."/>
        </authorList>
    </citation>
    <scope>NUCLEOTIDE SEQUENCE</scope>
    <source>
        <strain evidence="9">ChiSxjej1B13-11762</strain>
    </source>
</reference>
<evidence type="ECO:0000256" key="6">
    <source>
        <dbReference type="ARBA" id="ARBA00023012"/>
    </source>
</evidence>
<feature type="domain" description="Histidine kinase" evidence="8">
    <location>
        <begin position="91"/>
        <end position="310"/>
    </location>
</feature>
<evidence type="ECO:0000313" key="9">
    <source>
        <dbReference type="EMBL" id="HIW83986.1"/>
    </source>
</evidence>
<dbReference type="Gene3D" id="1.10.287.130">
    <property type="match status" value="1"/>
</dbReference>
<dbReference type="InterPro" id="IPR003661">
    <property type="entry name" value="HisK_dim/P_dom"/>
</dbReference>
<dbReference type="SMART" id="SM00387">
    <property type="entry name" value="HATPase_c"/>
    <property type="match status" value="1"/>
</dbReference>
<evidence type="ECO:0000256" key="2">
    <source>
        <dbReference type="ARBA" id="ARBA00012438"/>
    </source>
</evidence>
<dbReference type="GO" id="GO:0000155">
    <property type="term" value="F:phosphorelay sensor kinase activity"/>
    <property type="evidence" value="ECO:0007669"/>
    <property type="project" value="InterPro"/>
</dbReference>
<keyword evidence="5 9" id="KW-0418">Kinase</keyword>
<evidence type="ECO:0000256" key="4">
    <source>
        <dbReference type="ARBA" id="ARBA00022679"/>
    </source>
</evidence>
<feature type="coiled-coil region" evidence="7">
    <location>
        <begin position="68"/>
        <end position="95"/>
    </location>
</feature>
<protein>
    <recommendedName>
        <fullName evidence="2">histidine kinase</fullName>
        <ecNumber evidence="2">2.7.13.3</ecNumber>
    </recommendedName>
</protein>
<reference evidence="9" key="2">
    <citation type="submission" date="2021-04" db="EMBL/GenBank/DDBJ databases">
        <authorList>
            <person name="Gilroy R."/>
        </authorList>
    </citation>
    <scope>NUCLEOTIDE SEQUENCE</scope>
    <source>
        <strain evidence="9">ChiSxjej1B13-11762</strain>
    </source>
</reference>
<gene>
    <name evidence="9" type="ORF">H9873_06675</name>
</gene>
<dbReference type="Pfam" id="PF02518">
    <property type="entry name" value="HATPase_c"/>
    <property type="match status" value="1"/>
</dbReference>
<keyword evidence="7" id="KW-0175">Coiled coil</keyword>
<dbReference type="PANTHER" id="PTHR43711:SF26">
    <property type="entry name" value="SENSOR HISTIDINE KINASE RCSC"/>
    <property type="match status" value="1"/>
</dbReference>
<dbReference type="PROSITE" id="PS50109">
    <property type="entry name" value="HIS_KIN"/>
    <property type="match status" value="1"/>
</dbReference>
<dbReference type="InterPro" id="IPR005467">
    <property type="entry name" value="His_kinase_dom"/>
</dbReference>
<comment type="caution">
    <text evidence="9">The sequence shown here is derived from an EMBL/GenBank/DDBJ whole genome shotgun (WGS) entry which is preliminary data.</text>
</comment>
<dbReference type="Gene3D" id="3.30.565.10">
    <property type="entry name" value="Histidine kinase-like ATPase, C-terminal domain"/>
    <property type="match status" value="1"/>
</dbReference>
<dbReference type="InterPro" id="IPR036890">
    <property type="entry name" value="HATPase_C_sf"/>
</dbReference>